<organism evidence="2">
    <name type="scientific">Pinus taeda</name>
    <name type="common">Loblolly pine</name>
    <dbReference type="NCBI Taxonomy" id="3352"/>
    <lineage>
        <taxon>Eukaryota</taxon>
        <taxon>Viridiplantae</taxon>
        <taxon>Streptophyta</taxon>
        <taxon>Embryophyta</taxon>
        <taxon>Tracheophyta</taxon>
        <taxon>Spermatophyta</taxon>
        <taxon>Pinopsida</taxon>
        <taxon>Pinidae</taxon>
        <taxon>Conifers I</taxon>
        <taxon>Pinales</taxon>
        <taxon>Pinaceae</taxon>
        <taxon>Pinus</taxon>
        <taxon>Pinus subgen. Pinus</taxon>
    </lineage>
</organism>
<reference evidence="2" key="1">
    <citation type="submission" date="2008-08" db="EMBL/GenBank/DDBJ databases">
        <title>Nucleotide Diversity and Divergence in the Loblolly Pine Gene Space.</title>
        <authorList>
            <person name="Neale D.B."/>
            <person name="Wegrzyn J.L."/>
            <person name="Lee J.M."/>
            <person name="Eckert A.J."/>
            <person name="Liechty J.D."/>
            <person name="Stevens K.A."/>
            <person name="Langley C.H."/>
        </authorList>
    </citation>
    <scope>NUCLEOTIDE SEQUENCE</scope>
    <source>
        <strain evidence="2">5555</strain>
        <tissue evidence="2">Megagametophyte</tissue>
    </source>
</reference>
<name>H9VP02_PINTA</name>
<evidence type="ECO:0000313" key="2">
    <source>
        <dbReference type="EMBL" id="AFG51495.1"/>
    </source>
</evidence>
<proteinExistence type="predicted"/>
<feature type="non-terminal residue" evidence="2">
    <location>
        <position position="1"/>
    </location>
</feature>
<protein>
    <submittedName>
        <fullName evidence="2">Uncharacterized protein</fullName>
    </submittedName>
</protein>
<dbReference type="AlphaFoldDB" id="H9VP02"/>
<dbReference type="EMBL" id="FJ113619">
    <property type="protein sequence ID" value="AFG51495.1"/>
    <property type="molecule type" value="Genomic_DNA"/>
</dbReference>
<feature type="non-terminal residue" evidence="2">
    <location>
        <position position="103"/>
    </location>
</feature>
<sequence length="103" mass="11383">KEADEQLADRESNIRLASTRSLNLEQLLESQGKEVEAKLHEAQENFMRADLEAKSLHEKLNTLEGQMKDSLDQAARASASASASAVELQESTAKLSLMEARLQ</sequence>
<gene>
    <name evidence="2" type="ORF">UMN_4204_02</name>
</gene>
<accession>H9VP02</accession>
<evidence type="ECO:0000256" key="1">
    <source>
        <dbReference type="SAM" id="MobiDB-lite"/>
    </source>
</evidence>
<feature type="compositionally biased region" description="Low complexity" evidence="1">
    <location>
        <begin position="74"/>
        <end position="85"/>
    </location>
</feature>
<feature type="region of interest" description="Disordered" evidence="1">
    <location>
        <begin position="65"/>
        <end position="85"/>
    </location>
</feature>